<accession>A0ABS2MZX8</accession>
<dbReference type="EMBL" id="JAFBDR010000008">
    <property type="protein sequence ID" value="MBM7571396.1"/>
    <property type="molecule type" value="Genomic_DNA"/>
</dbReference>
<gene>
    <name evidence="1" type="ORF">JOC48_001892</name>
</gene>
<reference evidence="1 2" key="1">
    <citation type="submission" date="2021-01" db="EMBL/GenBank/DDBJ databases">
        <title>Genomic Encyclopedia of Type Strains, Phase IV (KMG-IV): sequencing the most valuable type-strain genomes for metagenomic binning, comparative biology and taxonomic classification.</title>
        <authorList>
            <person name="Goeker M."/>
        </authorList>
    </citation>
    <scope>NUCLEOTIDE SEQUENCE [LARGE SCALE GENOMIC DNA]</scope>
    <source>
        <strain evidence="1 2">DSM 23711</strain>
    </source>
</reference>
<keyword evidence="2" id="KW-1185">Reference proteome</keyword>
<dbReference type="Proteomes" id="UP001296943">
    <property type="component" value="Unassembled WGS sequence"/>
</dbReference>
<evidence type="ECO:0000313" key="1">
    <source>
        <dbReference type="EMBL" id="MBM7571396.1"/>
    </source>
</evidence>
<name>A0ABS2MZX8_9BACI</name>
<protein>
    <submittedName>
        <fullName evidence="1">Uncharacterized protein</fullName>
    </submittedName>
</protein>
<comment type="caution">
    <text evidence="1">The sequence shown here is derived from an EMBL/GenBank/DDBJ whole genome shotgun (WGS) entry which is preliminary data.</text>
</comment>
<proteinExistence type="predicted"/>
<sequence length="49" mass="5815">MTEILRGYKITEKTMDLKPAKHFDYDTINIETECELYTRPPYSSSNWIA</sequence>
<evidence type="ECO:0000313" key="2">
    <source>
        <dbReference type="Proteomes" id="UP001296943"/>
    </source>
</evidence>
<organism evidence="1 2">
    <name type="scientific">Aquibacillus albus</name>
    <dbReference type="NCBI Taxonomy" id="1168171"/>
    <lineage>
        <taxon>Bacteria</taxon>
        <taxon>Bacillati</taxon>
        <taxon>Bacillota</taxon>
        <taxon>Bacilli</taxon>
        <taxon>Bacillales</taxon>
        <taxon>Bacillaceae</taxon>
        <taxon>Aquibacillus</taxon>
    </lineage>
</organism>
<dbReference type="RefSeq" id="WP_204498951.1">
    <property type="nucleotide sequence ID" value="NZ_JAFBDR010000008.1"/>
</dbReference>